<evidence type="ECO:0000256" key="2">
    <source>
        <dbReference type="ARBA" id="ARBA00009853"/>
    </source>
</evidence>
<feature type="transmembrane region" description="Helical" evidence="6">
    <location>
        <begin position="219"/>
        <end position="236"/>
    </location>
</feature>
<keyword evidence="3 6" id="KW-0812">Transmembrane</keyword>
<comment type="similarity">
    <text evidence="2">Belongs to the drug/metabolite transporter (DMT) superfamily. 10 TMS drug/metabolite exporter (DME) (TC 2.A.7.3) family.</text>
</comment>
<dbReference type="InterPro" id="IPR000620">
    <property type="entry name" value="EamA_dom"/>
</dbReference>
<sequence length="301" mass="32364">MTQFIAPVAGVHRPVAAAFWMIGSILGFSALAISGREIGAALDTFEMMLYRSLIGVIVVVAFARTTGRLNEIELRHLGHHALRNIIHFAGQNLWLYALALIPLAQLFAVEFSSPLIVALTAPFFLSERLTRTKLMAVLIGFCGILIVARPFGTGGLSVGLVTALLCAVAFAGTAIATKRLTRRASIIGILFWLAAMQSIFSLICAGYDGSITWPDAETIPWVIVMGLAGLGAHFSLTKALTLAPASVVTPVDFLRLPVIALIGMAFYAEPLDLLVIFGGTIIFFANLLNIRAEAKYRYVTT</sequence>
<dbReference type="PANTHER" id="PTHR22911">
    <property type="entry name" value="ACYL-MALONYL CONDENSING ENZYME-RELATED"/>
    <property type="match status" value="1"/>
</dbReference>
<evidence type="ECO:0000256" key="4">
    <source>
        <dbReference type="ARBA" id="ARBA00022989"/>
    </source>
</evidence>
<feature type="transmembrane region" description="Helical" evidence="6">
    <location>
        <begin position="189"/>
        <end position="207"/>
    </location>
</feature>
<dbReference type="InterPro" id="IPR037185">
    <property type="entry name" value="EmrE-like"/>
</dbReference>
<protein>
    <submittedName>
        <fullName evidence="8">DMT family transporter</fullName>
    </submittedName>
</protein>
<dbReference type="EMBL" id="JAOWKZ010000003">
    <property type="protein sequence ID" value="MCV2872917.1"/>
    <property type="molecule type" value="Genomic_DNA"/>
</dbReference>
<comment type="subcellular location">
    <subcellularLocation>
        <location evidence="1">Membrane</location>
        <topology evidence="1">Multi-pass membrane protein</topology>
    </subcellularLocation>
</comment>
<evidence type="ECO:0000313" key="9">
    <source>
        <dbReference type="Proteomes" id="UP001652564"/>
    </source>
</evidence>
<proteinExistence type="inferred from homology"/>
<feature type="transmembrane region" description="Helical" evidence="6">
    <location>
        <begin position="158"/>
        <end position="177"/>
    </location>
</feature>
<feature type="transmembrane region" description="Helical" evidence="6">
    <location>
        <begin position="17"/>
        <end position="36"/>
    </location>
</feature>
<gene>
    <name evidence="8" type="ORF">OEZ71_11490</name>
</gene>
<dbReference type="SUPFAM" id="SSF103481">
    <property type="entry name" value="Multidrug resistance efflux transporter EmrE"/>
    <property type="match status" value="2"/>
</dbReference>
<dbReference type="Proteomes" id="UP001652564">
    <property type="component" value="Unassembled WGS sequence"/>
</dbReference>
<keyword evidence="5 6" id="KW-0472">Membrane</keyword>
<evidence type="ECO:0000256" key="5">
    <source>
        <dbReference type="ARBA" id="ARBA00023136"/>
    </source>
</evidence>
<evidence type="ECO:0000259" key="7">
    <source>
        <dbReference type="Pfam" id="PF00892"/>
    </source>
</evidence>
<reference evidence="8 9" key="1">
    <citation type="submission" date="2022-10" db="EMBL/GenBank/DDBJ databases">
        <title>Defluviimonas sp. nov., isolated from ocean surface sediments.</title>
        <authorList>
            <person name="He W."/>
            <person name="Wang L."/>
            <person name="Zhang D.-F."/>
        </authorList>
    </citation>
    <scope>NUCLEOTIDE SEQUENCE [LARGE SCALE GENOMIC DNA]</scope>
    <source>
        <strain evidence="8 9">WL0050</strain>
    </source>
</reference>
<evidence type="ECO:0000256" key="6">
    <source>
        <dbReference type="SAM" id="Phobius"/>
    </source>
</evidence>
<name>A0ABT2ZPG0_9RHOB</name>
<organism evidence="8 9">
    <name type="scientific">Albidovulum litorale</name>
    <dbReference type="NCBI Taxonomy" id="2984134"/>
    <lineage>
        <taxon>Bacteria</taxon>
        <taxon>Pseudomonadati</taxon>
        <taxon>Pseudomonadota</taxon>
        <taxon>Alphaproteobacteria</taxon>
        <taxon>Rhodobacterales</taxon>
        <taxon>Paracoccaceae</taxon>
        <taxon>Albidovulum</taxon>
    </lineage>
</organism>
<evidence type="ECO:0000256" key="1">
    <source>
        <dbReference type="ARBA" id="ARBA00004141"/>
    </source>
</evidence>
<feature type="transmembrane region" description="Helical" evidence="6">
    <location>
        <begin position="248"/>
        <end position="267"/>
    </location>
</feature>
<keyword evidence="9" id="KW-1185">Reference proteome</keyword>
<evidence type="ECO:0000313" key="8">
    <source>
        <dbReference type="EMBL" id="MCV2872917.1"/>
    </source>
</evidence>
<dbReference type="Pfam" id="PF00892">
    <property type="entry name" value="EamA"/>
    <property type="match status" value="2"/>
</dbReference>
<feature type="transmembrane region" description="Helical" evidence="6">
    <location>
        <begin position="273"/>
        <end position="290"/>
    </location>
</feature>
<feature type="domain" description="EamA" evidence="7">
    <location>
        <begin position="17"/>
        <end position="148"/>
    </location>
</feature>
<dbReference type="PANTHER" id="PTHR22911:SF6">
    <property type="entry name" value="SOLUTE CARRIER FAMILY 35 MEMBER G1"/>
    <property type="match status" value="1"/>
</dbReference>
<dbReference type="RefSeq" id="WP_263740140.1">
    <property type="nucleotide sequence ID" value="NZ_JAOWKZ010000003.1"/>
</dbReference>
<comment type="caution">
    <text evidence="8">The sequence shown here is derived from an EMBL/GenBank/DDBJ whole genome shotgun (WGS) entry which is preliminary data.</text>
</comment>
<feature type="transmembrane region" description="Helical" evidence="6">
    <location>
        <begin position="93"/>
        <end position="125"/>
    </location>
</feature>
<feature type="transmembrane region" description="Helical" evidence="6">
    <location>
        <begin position="134"/>
        <end position="152"/>
    </location>
</feature>
<accession>A0ABT2ZPG0</accession>
<keyword evidence="4 6" id="KW-1133">Transmembrane helix</keyword>
<feature type="transmembrane region" description="Helical" evidence="6">
    <location>
        <begin position="48"/>
        <end position="67"/>
    </location>
</feature>
<evidence type="ECO:0000256" key="3">
    <source>
        <dbReference type="ARBA" id="ARBA00022692"/>
    </source>
</evidence>
<feature type="domain" description="EamA" evidence="7">
    <location>
        <begin position="159"/>
        <end position="288"/>
    </location>
</feature>